<sequence>MSSSVSPENAAETFLRKRAFKACLHCRSKKAKCQFEGVDFNPPCLRCRREGKECRFVPSRRGGGNRNRVAVDTLSHQSVTQVGNGSSSIISNTTTDITGINGLAGIDGDLSNGADLRHNPTSSVIKSSISKVTSGRNEKKGQLSGSENNPDHGPAHSPTSTVNSSDYSAHSYSHKFVDAESIADHDLRNPADAVEMMALANHSQFKKGDIVQIQKQNSQSHPAQLSDVNLVRVGILSPTELKTYVSLFFNRYHHFMPIVPESKMPLNDQQLVQFALKEPILLCAMVVVATRYESILIHKACWKYFQLEISSLVWGGKPNTGIVEALLLISDNLPLITDADVSTEDEEIHKYEERLSWNLVGLAIRNSYLMGFDQKTLLSVSEVTDEDTHRQRLAWTYCYIFDRQTSVRAGKAFWSRGPGICFQNQVGFGLPVGQTSIMNFPTLASSILGDENAAFVQVMLEVTQILTNVHDSLYPSRDRTIALAEVGDYCRLLDEFIRTFSEFEITWESRQWRIPPVNEMVWMSFHFSALYAYSFGFQAHIRRAIAMVRLARQMNPTADGDVPIVASIFPRGVTATADSKYILESIKAATKIVSICVNELSPSGLLSYLPYRFYGYISYAAVFLIKAVFTGAISSSSQPATLGLLDRLIRNLETIGTENNTSRQNYYHPCAPISEQLKFLMNSLLSFNEEHKHSPEEASTRFGPDETANEFHFELNDDDLDQLNSLLTLEVNENWLNLDL</sequence>
<evidence type="ECO:0000313" key="6">
    <source>
        <dbReference type="Proteomes" id="UP000189580"/>
    </source>
</evidence>
<dbReference type="KEGG" id="slb:AWJ20_3371"/>
<evidence type="ECO:0000313" key="5">
    <source>
        <dbReference type="EMBL" id="ANB15731.1"/>
    </source>
</evidence>
<dbReference type="OrthoDB" id="10067394at2759"/>
<dbReference type="InterPro" id="IPR036864">
    <property type="entry name" value="Zn2-C6_fun-type_DNA-bd_sf"/>
</dbReference>
<gene>
    <name evidence="5" type="primary">ARO80</name>
    <name evidence="5" type="ORF">AWJ20_3371</name>
</gene>
<keyword evidence="2" id="KW-0539">Nucleus</keyword>
<dbReference type="GO" id="GO:0008270">
    <property type="term" value="F:zinc ion binding"/>
    <property type="evidence" value="ECO:0007669"/>
    <property type="project" value="InterPro"/>
</dbReference>
<dbReference type="PROSITE" id="PS00463">
    <property type="entry name" value="ZN2_CY6_FUNGAL_1"/>
    <property type="match status" value="1"/>
</dbReference>
<dbReference type="PROSITE" id="PS50048">
    <property type="entry name" value="ZN2_CY6_FUNGAL_2"/>
    <property type="match status" value="1"/>
</dbReference>
<organism evidence="5 6">
    <name type="scientific">Sugiyamaella lignohabitans</name>
    <dbReference type="NCBI Taxonomy" id="796027"/>
    <lineage>
        <taxon>Eukaryota</taxon>
        <taxon>Fungi</taxon>
        <taxon>Dikarya</taxon>
        <taxon>Ascomycota</taxon>
        <taxon>Saccharomycotina</taxon>
        <taxon>Dipodascomycetes</taxon>
        <taxon>Dipodascales</taxon>
        <taxon>Trichomonascaceae</taxon>
        <taxon>Sugiyamaella</taxon>
    </lineage>
</organism>
<feature type="region of interest" description="Disordered" evidence="3">
    <location>
        <begin position="114"/>
        <end position="167"/>
    </location>
</feature>
<accession>A0A167FUV9</accession>
<dbReference type="InterPro" id="IPR052780">
    <property type="entry name" value="AAA_Catabolism_Regulators"/>
</dbReference>
<dbReference type="GeneID" id="30035386"/>
<evidence type="ECO:0000256" key="2">
    <source>
        <dbReference type="ARBA" id="ARBA00023242"/>
    </source>
</evidence>
<feature type="domain" description="Zn(2)-C6 fungal-type" evidence="4">
    <location>
        <begin position="22"/>
        <end position="56"/>
    </location>
</feature>
<dbReference type="GO" id="GO:0005634">
    <property type="term" value="C:nucleus"/>
    <property type="evidence" value="ECO:0007669"/>
    <property type="project" value="TreeGrafter"/>
</dbReference>
<reference evidence="5 6" key="1">
    <citation type="submission" date="2016-02" db="EMBL/GenBank/DDBJ databases">
        <title>Complete genome sequence and transcriptome regulation of the pentose utilising yeast Sugiyamaella lignohabitans.</title>
        <authorList>
            <person name="Bellasio M."/>
            <person name="Peymann A."/>
            <person name="Valli M."/>
            <person name="Sipitzky M."/>
            <person name="Graf A."/>
            <person name="Sauer M."/>
            <person name="Marx H."/>
            <person name="Mattanovich D."/>
        </authorList>
    </citation>
    <scope>NUCLEOTIDE SEQUENCE [LARGE SCALE GENOMIC DNA]</scope>
    <source>
        <strain evidence="5 6">CBS 10342</strain>
    </source>
</reference>
<dbReference type="CDD" id="cd00067">
    <property type="entry name" value="GAL4"/>
    <property type="match status" value="1"/>
</dbReference>
<feature type="compositionally biased region" description="Polar residues" evidence="3">
    <location>
        <begin position="157"/>
        <end position="167"/>
    </location>
</feature>
<dbReference type="GO" id="GO:0000981">
    <property type="term" value="F:DNA-binding transcription factor activity, RNA polymerase II-specific"/>
    <property type="evidence" value="ECO:0007669"/>
    <property type="project" value="InterPro"/>
</dbReference>
<protein>
    <submittedName>
        <fullName evidence="5">Aro80p</fullName>
    </submittedName>
</protein>
<dbReference type="SUPFAM" id="SSF57701">
    <property type="entry name" value="Zn2/Cys6 DNA-binding domain"/>
    <property type="match status" value="1"/>
</dbReference>
<evidence type="ECO:0000259" key="4">
    <source>
        <dbReference type="PROSITE" id="PS50048"/>
    </source>
</evidence>
<dbReference type="AlphaFoldDB" id="A0A167FUV9"/>
<dbReference type="Gene3D" id="4.10.240.10">
    <property type="entry name" value="Zn(2)-C6 fungal-type DNA-binding domain"/>
    <property type="match status" value="1"/>
</dbReference>
<dbReference type="GO" id="GO:0003677">
    <property type="term" value="F:DNA binding"/>
    <property type="evidence" value="ECO:0007669"/>
    <property type="project" value="InterPro"/>
</dbReference>
<feature type="compositionally biased region" description="Low complexity" evidence="3">
    <location>
        <begin position="121"/>
        <end position="134"/>
    </location>
</feature>
<evidence type="ECO:0000256" key="3">
    <source>
        <dbReference type="SAM" id="MobiDB-lite"/>
    </source>
</evidence>
<dbReference type="EMBL" id="CP014503">
    <property type="protein sequence ID" value="ANB15731.1"/>
    <property type="molecule type" value="Genomic_DNA"/>
</dbReference>
<keyword evidence="6" id="KW-1185">Reference proteome</keyword>
<dbReference type="CDD" id="cd12148">
    <property type="entry name" value="fungal_TF_MHR"/>
    <property type="match status" value="1"/>
</dbReference>
<dbReference type="Pfam" id="PF04082">
    <property type="entry name" value="Fungal_trans"/>
    <property type="match status" value="1"/>
</dbReference>
<dbReference type="PANTHER" id="PTHR31644:SF1">
    <property type="entry name" value="ZN(II)2CYS6 TRANSCRIPTION FACTOR (EUROFUNG)"/>
    <property type="match status" value="1"/>
</dbReference>
<dbReference type="PANTHER" id="PTHR31644">
    <property type="entry name" value="TRANSCRIPTIONAL ACTIVATOR ARO80-RELATED"/>
    <property type="match status" value="1"/>
</dbReference>
<dbReference type="SMART" id="SM00066">
    <property type="entry name" value="GAL4"/>
    <property type="match status" value="1"/>
</dbReference>
<dbReference type="RefSeq" id="XP_018738208.1">
    <property type="nucleotide sequence ID" value="XM_018880383.1"/>
</dbReference>
<dbReference type="InterPro" id="IPR007219">
    <property type="entry name" value="XnlR_reg_dom"/>
</dbReference>
<name>A0A167FUV9_9ASCO</name>
<dbReference type="SMART" id="SM00906">
    <property type="entry name" value="Fungal_trans"/>
    <property type="match status" value="1"/>
</dbReference>
<keyword evidence="1" id="KW-0479">Metal-binding</keyword>
<evidence type="ECO:0000256" key="1">
    <source>
        <dbReference type="ARBA" id="ARBA00022723"/>
    </source>
</evidence>
<proteinExistence type="predicted"/>
<dbReference type="GO" id="GO:0006351">
    <property type="term" value="P:DNA-templated transcription"/>
    <property type="evidence" value="ECO:0007669"/>
    <property type="project" value="InterPro"/>
</dbReference>
<dbReference type="Pfam" id="PF00172">
    <property type="entry name" value="Zn_clus"/>
    <property type="match status" value="1"/>
</dbReference>
<dbReference type="InterPro" id="IPR001138">
    <property type="entry name" value="Zn2Cys6_DnaBD"/>
</dbReference>
<dbReference type="Proteomes" id="UP000189580">
    <property type="component" value="Chromosome b"/>
</dbReference>